<evidence type="ECO:0000259" key="6">
    <source>
        <dbReference type="SMART" id="SM00833"/>
    </source>
</evidence>
<dbReference type="Pfam" id="PF02492">
    <property type="entry name" value="cobW"/>
    <property type="match status" value="1"/>
</dbReference>
<proteinExistence type="inferred from homology"/>
<comment type="similarity">
    <text evidence="4">Belongs to the SIMIBI class G3E GTPase family. ZNG1 subfamily.</text>
</comment>
<keyword evidence="1" id="KW-0547">Nucleotide-binding</keyword>
<protein>
    <submittedName>
        <fullName evidence="7">COBW domain-containing protein 2 (Cobalamin synthase W domain-containing protein 2)</fullName>
    </submittedName>
</protein>
<dbReference type="PANTHER" id="PTHR13748">
    <property type="entry name" value="COBW-RELATED"/>
    <property type="match status" value="1"/>
</dbReference>
<feature type="domain" description="CobW C-terminal" evidence="6">
    <location>
        <begin position="244"/>
        <end position="339"/>
    </location>
</feature>
<reference evidence="7 8" key="1">
    <citation type="submission" date="2024-02" db="EMBL/GenBank/DDBJ databases">
        <authorList>
            <person name="Chen Y."/>
            <person name="Shah S."/>
            <person name="Dougan E. K."/>
            <person name="Thang M."/>
            <person name="Chan C."/>
        </authorList>
    </citation>
    <scope>NUCLEOTIDE SEQUENCE [LARGE SCALE GENOMIC DNA]</scope>
</reference>
<dbReference type="InterPro" id="IPR027417">
    <property type="entry name" value="P-loop_NTPase"/>
</dbReference>
<dbReference type="Gene3D" id="3.30.1220.10">
    <property type="entry name" value="CobW-like, C-terminal domain"/>
    <property type="match status" value="1"/>
</dbReference>
<dbReference type="Proteomes" id="UP001642464">
    <property type="component" value="Unassembled WGS sequence"/>
</dbReference>
<keyword evidence="2" id="KW-0378">Hydrolase</keyword>
<dbReference type="SUPFAM" id="SSF90002">
    <property type="entry name" value="Hypothetical protein YjiA, C-terminal domain"/>
    <property type="match status" value="1"/>
</dbReference>
<name>A0ABP0Q057_9DINO</name>
<dbReference type="InterPro" id="IPR036627">
    <property type="entry name" value="CobW-likC_sf"/>
</dbReference>
<organism evidence="7 8">
    <name type="scientific">Durusdinium trenchii</name>
    <dbReference type="NCBI Taxonomy" id="1381693"/>
    <lineage>
        <taxon>Eukaryota</taxon>
        <taxon>Sar</taxon>
        <taxon>Alveolata</taxon>
        <taxon>Dinophyceae</taxon>
        <taxon>Suessiales</taxon>
        <taxon>Symbiodiniaceae</taxon>
        <taxon>Durusdinium</taxon>
    </lineage>
</organism>
<evidence type="ECO:0000256" key="2">
    <source>
        <dbReference type="ARBA" id="ARBA00022801"/>
    </source>
</evidence>
<dbReference type="PANTHER" id="PTHR13748:SF62">
    <property type="entry name" value="COBW DOMAIN-CONTAINING PROTEIN"/>
    <property type="match status" value="1"/>
</dbReference>
<comment type="catalytic activity">
    <reaction evidence="5">
        <text>GTP + H2O = GDP + phosphate + H(+)</text>
        <dbReference type="Rhea" id="RHEA:19669"/>
        <dbReference type="ChEBI" id="CHEBI:15377"/>
        <dbReference type="ChEBI" id="CHEBI:15378"/>
        <dbReference type="ChEBI" id="CHEBI:37565"/>
        <dbReference type="ChEBI" id="CHEBI:43474"/>
        <dbReference type="ChEBI" id="CHEBI:58189"/>
    </reaction>
    <physiologicalReaction direction="left-to-right" evidence="5">
        <dbReference type="Rhea" id="RHEA:19670"/>
    </physiologicalReaction>
</comment>
<evidence type="ECO:0000313" key="8">
    <source>
        <dbReference type="Proteomes" id="UP001642464"/>
    </source>
</evidence>
<evidence type="ECO:0000256" key="3">
    <source>
        <dbReference type="ARBA" id="ARBA00023186"/>
    </source>
</evidence>
<dbReference type="InterPro" id="IPR011629">
    <property type="entry name" value="CobW-like_C"/>
</dbReference>
<dbReference type="InterPro" id="IPR003495">
    <property type="entry name" value="CobW/HypB/UreG_nucleotide-bd"/>
</dbReference>
<dbReference type="SUPFAM" id="SSF52540">
    <property type="entry name" value="P-loop containing nucleoside triphosphate hydrolases"/>
    <property type="match status" value="1"/>
</dbReference>
<dbReference type="SMART" id="SM00833">
    <property type="entry name" value="CobW_C"/>
    <property type="match status" value="1"/>
</dbReference>
<dbReference type="EMBL" id="CAXAMM010038873">
    <property type="protein sequence ID" value="CAK9081645.1"/>
    <property type="molecule type" value="Genomic_DNA"/>
</dbReference>
<keyword evidence="8" id="KW-1185">Reference proteome</keyword>
<dbReference type="InterPro" id="IPR051316">
    <property type="entry name" value="Zinc-reg_GTPase_activator"/>
</dbReference>
<sequence>MATERNVRARRTDRRVPVTVLTGFLGSGKTTLLNQILKSPDHGMKFAIIENEFGEVGVDEKVLLESAEEEMIEVMNGCICCTVRGDLVVTLKKLYKKIDKFDGVIIETTGLADPAPVAQTFFVDDDIQKMYKLDGICTVVDAKHILQHLEEEKPEGVENESVEQVAFADRILLNKIDLVKSEELDGIEAKIKAINAEAPIFRCQNSAIDPKNLLNLDAFSLDRVLKMDPEFLDTEGEHQHDQTVSSCSCKFEGELNVNKLQDWISDLIQNKGTDLFRYKGVLAVKGRDRKFVFQGVHMLFSGGFSDNRWQADEVRESRFVFIGRNLDKEELLSQVKACKVGELRFKVGDQVEAKVDGGRWQRGKILRQWDEGNPYRIELDDREKTNVWGPVDEDDFVRAPRT</sequence>
<comment type="caution">
    <text evidence="7">The sequence shown here is derived from an EMBL/GenBank/DDBJ whole genome shotgun (WGS) entry which is preliminary data.</text>
</comment>
<gene>
    <name evidence="7" type="ORF">SCF082_LOCUS38846</name>
</gene>
<evidence type="ECO:0000313" key="7">
    <source>
        <dbReference type="EMBL" id="CAK9081645.1"/>
    </source>
</evidence>
<dbReference type="Gene3D" id="2.30.30.140">
    <property type="match status" value="1"/>
</dbReference>
<dbReference type="Pfam" id="PF07683">
    <property type="entry name" value="CobW_C"/>
    <property type="match status" value="1"/>
</dbReference>
<evidence type="ECO:0000256" key="1">
    <source>
        <dbReference type="ARBA" id="ARBA00022741"/>
    </source>
</evidence>
<dbReference type="Gene3D" id="3.40.50.300">
    <property type="entry name" value="P-loop containing nucleotide triphosphate hydrolases"/>
    <property type="match status" value="1"/>
</dbReference>
<keyword evidence="3" id="KW-0143">Chaperone</keyword>
<evidence type="ECO:0000256" key="4">
    <source>
        <dbReference type="ARBA" id="ARBA00034320"/>
    </source>
</evidence>
<accession>A0ABP0Q057</accession>
<evidence type="ECO:0000256" key="5">
    <source>
        <dbReference type="ARBA" id="ARBA00049117"/>
    </source>
</evidence>
<dbReference type="CDD" id="cd03112">
    <property type="entry name" value="CobW-like"/>
    <property type="match status" value="1"/>
</dbReference>